<reference evidence="1 2" key="1">
    <citation type="submission" date="2017-03" db="EMBL/GenBank/DDBJ databases">
        <authorList>
            <person name="Afonso C.L."/>
            <person name="Miller P.J."/>
            <person name="Scott M.A."/>
            <person name="Spackman E."/>
            <person name="Goraichik I."/>
            <person name="Dimitrov K.M."/>
            <person name="Suarez D.L."/>
            <person name="Swayne D.E."/>
        </authorList>
    </citation>
    <scope>NUCLEOTIDE SEQUENCE [LARGE SCALE GENOMIC DNA]</scope>
    <source>
        <strain evidence="1">PRJEB14757</strain>
    </source>
</reference>
<name>A0A1W1HKP3_9BACT</name>
<protein>
    <submittedName>
        <fullName evidence="1">Uncharacterized protein</fullName>
    </submittedName>
</protein>
<organism evidence="1 2">
    <name type="scientific">Desulfamplus magnetovallimortis</name>
    <dbReference type="NCBI Taxonomy" id="1246637"/>
    <lineage>
        <taxon>Bacteria</taxon>
        <taxon>Pseudomonadati</taxon>
        <taxon>Thermodesulfobacteriota</taxon>
        <taxon>Desulfobacteria</taxon>
        <taxon>Desulfobacterales</taxon>
        <taxon>Desulfobacteraceae</taxon>
        <taxon>Desulfamplus</taxon>
    </lineage>
</organism>
<proteinExistence type="predicted"/>
<sequence>MADSRHNRRDESRFKNSHLLRLSYKRTWRIHAIIEEMKVVLKTATY</sequence>
<accession>A0A1W1HKP3</accession>
<keyword evidence="2" id="KW-1185">Reference proteome</keyword>
<evidence type="ECO:0000313" key="1">
    <source>
        <dbReference type="EMBL" id="SLM33039.1"/>
    </source>
</evidence>
<dbReference type="EMBL" id="FWEV01000331">
    <property type="protein sequence ID" value="SLM33039.1"/>
    <property type="molecule type" value="Genomic_DNA"/>
</dbReference>
<gene>
    <name evidence="1" type="ORF">MTBBW1_850027</name>
</gene>
<dbReference type="Proteomes" id="UP000191931">
    <property type="component" value="Unassembled WGS sequence"/>
</dbReference>
<evidence type="ECO:0000313" key="2">
    <source>
        <dbReference type="Proteomes" id="UP000191931"/>
    </source>
</evidence>
<dbReference type="AlphaFoldDB" id="A0A1W1HKP3"/>